<accession>A0ABR1I8D4</accession>
<gene>
    <name evidence="3" type="ORF">QQZ08_003694</name>
</gene>
<dbReference type="EMBL" id="JAZAVK010000025">
    <property type="protein sequence ID" value="KAK7429849.1"/>
    <property type="molecule type" value="Genomic_DNA"/>
</dbReference>
<protein>
    <recommendedName>
        <fullName evidence="5">NAD(P)-binding protein</fullName>
    </recommendedName>
</protein>
<reference evidence="3 4" key="1">
    <citation type="journal article" date="2025" name="Microbiol. Resour. Announc.">
        <title>Draft genome sequences for Neonectria magnoliae and Neonectria punicea, canker pathogens of Liriodendron tulipifera and Acer saccharum in West Virginia.</title>
        <authorList>
            <person name="Petronek H.M."/>
            <person name="Kasson M.T."/>
            <person name="Metheny A.M."/>
            <person name="Stauder C.M."/>
            <person name="Lovett B."/>
            <person name="Lynch S.C."/>
            <person name="Garnas J.R."/>
            <person name="Kasson L.R."/>
            <person name="Stajich J.E."/>
        </authorList>
    </citation>
    <scope>NUCLEOTIDE SEQUENCE [LARGE SCALE GENOMIC DNA]</scope>
    <source>
        <strain evidence="3 4">NRRL 64651</strain>
    </source>
</reference>
<dbReference type="PRINTS" id="PR00081">
    <property type="entry name" value="GDHRDH"/>
</dbReference>
<comment type="similarity">
    <text evidence="1">Belongs to the short-chain dehydrogenases/reductases (SDR) family.</text>
</comment>
<dbReference type="PANTHER" id="PTHR24320:SF272">
    <property type="entry name" value="NAD(P)-BINDING ROSSMANN-FOLD SUPERFAMILY PROTEIN"/>
    <property type="match status" value="1"/>
</dbReference>
<organism evidence="3 4">
    <name type="scientific">Neonectria magnoliae</name>
    <dbReference type="NCBI Taxonomy" id="2732573"/>
    <lineage>
        <taxon>Eukaryota</taxon>
        <taxon>Fungi</taxon>
        <taxon>Dikarya</taxon>
        <taxon>Ascomycota</taxon>
        <taxon>Pezizomycotina</taxon>
        <taxon>Sordariomycetes</taxon>
        <taxon>Hypocreomycetidae</taxon>
        <taxon>Hypocreales</taxon>
        <taxon>Nectriaceae</taxon>
        <taxon>Neonectria</taxon>
    </lineage>
</organism>
<dbReference type="InterPro" id="IPR002347">
    <property type="entry name" value="SDR_fam"/>
</dbReference>
<sequence length="268" mass="29972">MHIVEDEDRKGKMEGKVFLITGCSSRIGIDTVRAAAATCPKVFLAVRSLEKGQAAWREESVDGFEMQLATNFLGHFLLFWLLKDAMLENSTPEFSSRLVNVSSAGHHTTEVQFEDLNLTKPGAYEPWKSYGQSKLAQIYMSNSVERKYGAQGLHSLSLVPGDISTSLQKHMPELGLRDWAKNEGIAKLIKSPAQGAATTMYAAVSREWEGKGGKYLENYRVGTEEPLIPLTNGVKGYAYDETKEERLWQRTLQMLELEQGAWIKPNPI</sequence>
<proteinExistence type="inferred from homology"/>
<dbReference type="Proteomes" id="UP001498421">
    <property type="component" value="Unassembled WGS sequence"/>
</dbReference>
<comment type="caution">
    <text evidence="3">The sequence shown here is derived from an EMBL/GenBank/DDBJ whole genome shotgun (WGS) entry which is preliminary data.</text>
</comment>
<evidence type="ECO:0000256" key="2">
    <source>
        <dbReference type="ARBA" id="ARBA00023002"/>
    </source>
</evidence>
<evidence type="ECO:0008006" key="5">
    <source>
        <dbReference type="Google" id="ProtNLM"/>
    </source>
</evidence>
<evidence type="ECO:0000313" key="4">
    <source>
        <dbReference type="Proteomes" id="UP001498421"/>
    </source>
</evidence>
<dbReference type="SUPFAM" id="SSF51735">
    <property type="entry name" value="NAD(P)-binding Rossmann-fold domains"/>
    <property type="match status" value="1"/>
</dbReference>
<evidence type="ECO:0000256" key="1">
    <source>
        <dbReference type="ARBA" id="ARBA00006484"/>
    </source>
</evidence>
<name>A0ABR1I8D4_9HYPO</name>
<keyword evidence="2" id="KW-0560">Oxidoreductase</keyword>
<dbReference type="PANTHER" id="PTHR24320">
    <property type="entry name" value="RETINOL DEHYDROGENASE"/>
    <property type="match status" value="1"/>
</dbReference>
<dbReference type="InterPro" id="IPR036291">
    <property type="entry name" value="NAD(P)-bd_dom_sf"/>
</dbReference>
<evidence type="ECO:0000313" key="3">
    <source>
        <dbReference type="EMBL" id="KAK7429849.1"/>
    </source>
</evidence>
<dbReference type="Gene3D" id="3.40.50.720">
    <property type="entry name" value="NAD(P)-binding Rossmann-like Domain"/>
    <property type="match status" value="2"/>
</dbReference>
<keyword evidence="4" id="KW-1185">Reference proteome</keyword>